<dbReference type="InterPro" id="IPR011330">
    <property type="entry name" value="Glyco_hydro/deAcase_b/a-brl"/>
</dbReference>
<name>K4KN96_SIMAS</name>
<dbReference type="KEGG" id="saga:M5M_16930"/>
<dbReference type="GO" id="GO:0005975">
    <property type="term" value="P:carbohydrate metabolic process"/>
    <property type="evidence" value="ECO:0007669"/>
    <property type="project" value="InterPro"/>
</dbReference>
<dbReference type="PROSITE" id="PS51677">
    <property type="entry name" value="NODB"/>
    <property type="match status" value="1"/>
</dbReference>
<dbReference type="HOGENOM" id="CLU_021264_0_3_6"/>
<reference evidence="2 3" key="1">
    <citation type="journal article" date="2013" name="Genome Announc.">
        <title>Complete genome sequence of Simiduia agarivorans SA1(T), a marine bacterium able to degrade a variety of polysaccharides.</title>
        <authorList>
            <person name="Lin S.Y."/>
            <person name="Shieh W.Y."/>
            <person name="Chen J.S."/>
            <person name="Tang S.L."/>
        </authorList>
    </citation>
    <scope>NUCLEOTIDE SEQUENCE [LARGE SCALE GENOMIC DNA]</scope>
    <source>
        <strain evidence="3">DSM 21679 / JCM 13881 / BCRC 17597 / SA1</strain>
    </source>
</reference>
<dbReference type="InterPro" id="IPR050248">
    <property type="entry name" value="Polysacc_deacetylase_ArnD"/>
</dbReference>
<sequence length="235" mass="26517">MKYAVSAVFVLALMVPGMFWLSKQADIQLLGGLFYRLETQEKVVALTFDDGPTPGKTEHILTILDAHDVSATFYLVGEAMTRHPEYARLIVQAGHELGNHSYTHARMMFKSYDWIADEIERTDQLIRDAGYEGEITFRPPYGRKFLMLPLYLKRRQIQTVTWDVEPDSELPLDASPGALSQFAIEQVKPGSVILMHVMFDSRANSMAAIEPMIVGLKAKGYRFVTVAELLAMRGE</sequence>
<dbReference type="CDD" id="cd10956">
    <property type="entry name" value="CE4_BH1302_like"/>
    <property type="match status" value="1"/>
</dbReference>
<protein>
    <submittedName>
        <fullName evidence="2">Polysaccharide deacetylase</fullName>
    </submittedName>
</protein>
<dbReference type="AlphaFoldDB" id="K4KN96"/>
<dbReference type="InterPro" id="IPR002509">
    <property type="entry name" value="NODB_dom"/>
</dbReference>
<dbReference type="Pfam" id="PF01522">
    <property type="entry name" value="Polysacc_deac_1"/>
    <property type="match status" value="1"/>
</dbReference>
<dbReference type="OrthoDB" id="9763050at2"/>
<dbReference type="EMBL" id="CP003746">
    <property type="protein sequence ID" value="AFV00517.1"/>
    <property type="molecule type" value="Genomic_DNA"/>
</dbReference>
<dbReference type="Proteomes" id="UP000000466">
    <property type="component" value="Chromosome"/>
</dbReference>
<gene>
    <name evidence="2" type="ordered locus">M5M_16930</name>
</gene>
<dbReference type="GO" id="GO:0016810">
    <property type="term" value="F:hydrolase activity, acting on carbon-nitrogen (but not peptide) bonds"/>
    <property type="evidence" value="ECO:0007669"/>
    <property type="project" value="InterPro"/>
</dbReference>
<evidence type="ECO:0000313" key="3">
    <source>
        <dbReference type="Proteomes" id="UP000000466"/>
    </source>
</evidence>
<dbReference type="SUPFAM" id="SSF88713">
    <property type="entry name" value="Glycoside hydrolase/deacetylase"/>
    <property type="match status" value="1"/>
</dbReference>
<dbReference type="PANTHER" id="PTHR10587">
    <property type="entry name" value="GLYCOSYL TRANSFERASE-RELATED"/>
    <property type="match status" value="1"/>
</dbReference>
<accession>K4KN96</accession>
<dbReference type="eggNOG" id="COG0726">
    <property type="taxonomic scope" value="Bacteria"/>
</dbReference>
<feature type="domain" description="NodB homology" evidence="1">
    <location>
        <begin position="42"/>
        <end position="224"/>
    </location>
</feature>
<dbReference type="STRING" id="1117647.M5M_16930"/>
<organism evidence="2 3">
    <name type="scientific">Simiduia agarivorans (strain DSM 21679 / JCM 13881 / BCRC 17597 / SA1)</name>
    <dbReference type="NCBI Taxonomy" id="1117647"/>
    <lineage>
        <taxon>Bacteria</taxon>
        <taxon>Pseudomonadati</taxon>
        <taxon>Pseudomonadota</taxon>
        <taxon>Gammaproteobacteria</taxon>
        <taxon>Cellvibrionales</taxon>
        <taxon>Cellvibrionaceae</taxon>
        <taxon>Simiduia</taxon>
    </lineage>
</organism>
<dbReference type="PANTHER" id="PTHR10587:SF125">
    <property type="entry name" value="POLYSACCHARIDE DEACETYLASE YHEN-RELATED"/>
    <property type="match status" value="1"/>
</dbReference>
<keyword evidence="3" id="KW-1185">Reference proteome</keyword>
<evidence type="ECO:0000313" key="2">
    <source>
        <dbReference type="EMBL" id="AFV00517.1"/>
    </source>
</evidence>
<dbReference type="Gene3D" id="3.20.20.370">
    <property type="entry name" value="Glycoside hydrolase/deacetylase"/>
    <property type="match status" value="1"/>
</dbReference>
<dbReference type="RefSeq" id="WP_015048669.1">
    <property type="nucleotide sequence ID" value="NC_018868.3"/>
</dbReference>
<proteinExistence type="predicted"/>
<evidence type="ECO:0000259" key="1">
    <source>
        <dbReference type="PROSITE" id="PS51677"/>
    </source>
</evidence>